<comment type="caution">
    <text evidence="6">The sequence shown here is derived from an EMBL/GenBank/DDBJ whole genome shotgun (WGS) entry which is preliminary data.</text>
</comment>
<evidence type="ECO:0000256" key="5">
    <source>
        <dbReference type="HAMAP-Rule" id="MF_00472"/>
    </source>
</evidence>
<keyword evidence="1 5" id="KW-0489">Methyltransferase</keyword>
<feature type="binding site" evidence="5">
    <location>
        <position position="68"/>
    </location>
    <ligand>
        <name>S-adenosyl-L-methionine</name>
        <dbReference type="ChEBI" id="CHEBI:59789"/>
    </ligand>
</feature>
<dbReference type="NCBIfam" id="TIGR01983">
    <property type="entry name" value="UbiG"/>
    <property type="match status" value="1"/>
</dbReference>
<evidence type="ECO:0000256" key="4">
    <source>
        <dbReference type="ARBA" id="ARBA00022691"/>
    </source>
</evidence>
<evidence type="ECO:0000313" key="6">
    <source>
        <dbReference type="EMBL" id="KKB96824.1"/>
    </source>
</evidence>
<name>A0A0F5MQG7_9RICK</name>
<comment type="pathway">
    <text evidence="5">Cofactor biosynthesis; ubiquinone biosynthesis.</text>
</comment>
<evidence type="ECO:0000256" key="1">
    <source>
        <dbReference type="ARBA" id="ARBA00022603"/>
    </source>
</evidence>
<evidence type="ECO:0000256" key="3">
    <source>
        <dbReference type="ARBA" id="ARBA00022688"/>
    </source>
</evidence>
<dbReference type="CDD" id="cd02440">
    <property type="entry name" value="AdoMet_MTases"/>
    <property type="match status" value="1"/>
</dbReference>
<dbReference type="GO" id="GO:0102208">
    <property type="term" value="F:2-polyprenyl-6-hydroxyphenol methylase activity"/>
    <property type="evidence" value="ECO:0007669"/>
    <property type="project" value="UniProtKB-EC"/>
</dbReference>
<dbReference type="GO" id="GO:0061542">
    <property type="term" value="F:3-demethylubiquinol 3-O-methyltransferase activity"/>
    <property type="evidence" value="ECO:0007669"/>
    <property type="project" value="UniProtKB-UniRule"/>
</dbReference>
<dbReference type="EMBL" id="JYHA01000019">
    <property type="protein sequence ID" value="KKB96824.1"/>
    <property type="molecule type" value="Genomic_DNA"/>
</dbReference>
<keyword evidence="6" id="KW-0830">Ubiquinone</keyword>
<dbReference type="HAMAP" id="MF_00472">
    <property type="entry name" value="UbiG"/>
    <property type="match status" value="1"/>
</dbReference>
<feature type="binding site" evidence="5">
    <location>
        <position position="37"/>
    </location>
    <ligand>
        <name>S-adenosyl-L-methionine</name>
        <dbReference type="ChEBI" id="CHEBI:59789"/>
    </ligand>
</feature>
<gene>
    <name evidence="5 6" type="primary">ubiG</name>
    <name evidence="6" type="ORF">SZ25_00074</name>
</gene>
<proteinExistence type="inferred from homology"/>
<accession>A0A0F5MQG7</accession>
<comment type="function">
    <text evidence="5">O-methyltransferase that catalyzes the 2 O-methylation steps in the ubiquinone biosynthetic pathway.</text>
</comment>
<dbReference type="InterPro" id="IPR029063">
    <property type="entry name" value="SAM-dependent_MTases_sf"/>
</dbReference>
<dbReference type="Pfam" id="PF13489">
    <property type="entry name" value="Methyltransf_23"/>
    <property type="match status" value="1"/>
</dbReference>
<feature type="binding site" evidence="5">
    <location>
        <position position="89"/>
    </location>
    <ligand>
        <name>S-adenosyl-L-methionine</name>
        <dbReference type="ChEBI" id="CHEBI:59789"/>
    </ligand>
</feature>
<comment type="catalytic activity">
    <reaction evidence="5">
        <text>a 3-demethylubiquinol + S-adenosyl-L-methionine = a ubiquinol + S-adenosyl-L-homocysteine + H(+)</text>
        <dbReference type="Rhea" id="RHEA:44380"/>
        <dbReference type="Rhea" id="RHEA-COMP:9566"/>
        <dbReference type="Rhea" id="RHEA-COMP:10914"/>
        <dbReference type="ChEBI" id="CHEBI:15378"/>
        <dbReference type="ChEBI" id="CHEBI:17976"/>
        <dbReference type="ChEBI" id="CHEBI:57856"/>
        <dbReference type="ChEBI" id="CHEBI:59789"/>
        <dbReference type="ChEBI" id="CHEBI:84422"/>
        <dbReference type="EC" id="2.1.1.64"/>
    </reaction>
</comment>
<organism evidence="6 7">
    <name type="scientific">Candidatus Arcanibacter lacustris</name>
    <dbReference type="NCBI Taxonomy" id="1607817"/>
    <lineage>
        <taxon>Bacteria</taxon>
        <taxon>Pseudomonadati</taxon>
        <taxon>Pseudomonadota</taxon>
        <taxon>Alphaproteobacteria</taxon>
        <taxon>Rickettsiales</taxon>
        <taxon>Candidatus Arcanibacter</taxon>
    </lineage>
</organism>
<feature type="binding site" evidence="5">
    <location>
        <position position="129"/>
    </location>
    <ligand>
        <name>S-adenosyl-L-methionine</name>
        <dbReference type="ChEBI" id="CHEBI:59789"/>
    </ligand>
</feature>
<dbReference type="Gene3D" id="3.40.50.150">
    <property type="entry name" value="Vaccinia Virus protein VP39"/>
    <property type="match status" value="1"/>
</dbReference>
<sequence length="240" mass="27286">MTSTIDPKEVLKFSSLSEKWWDEDGEFKLLHDITPIRMSYFKEKITEHFNLDPKSLTPFEKISIIDVGCGGGLVSQPMAKLGASVTAIDASLENIEAALNHNKNNVDYRHATIEEISKNSKKYDCVLAIEIVEHVANLDQFIKSCAQVVAPGGMIIISTLNQTIKSYLKAIIAAEYILRWVPSDTHDWQKFIKPSNLENHLRDNNMKITELKGLNYNLLSRNWYLLDQIDTNYIAICKQV</sequence>
<dbReference type="AlphaFoldDB" id="A0A0F5MQG7"/>
<dbReference type="InterPro" id="IPR010233">
    <property type="entry name" value="UbiG_MeTrfase"/>
</dbReference>
<protein>
    <recommendedName>
        <fullName evidence="5">Ubiquinone biosynthesis O-methyltransferase</fullName>
    </recommendedName>
    <alternativeName>
        <fullName evidence="5">2-polyprenyl-6-hydroxyphenol methylase</fullName>
        <ecNumber evidence="5">2.1.1.222</ecNumber>
    </alternativeName>
    <alternativeName>
        <fullName evidence="5">3-demethylubiquinone 3-O-methyltransferase</fullName>
        <ecNumber evidence="5">2.1.1.64</ecNumber>
    </alternativeName>
</protein>
<dbReference type="Proteomes" id="UP000033358">
    <property type="component" value="Unassembled WGS sequence"/>
</dbReference>
<comment type="similarity">
    <text evidence="5">Belongs to the methyltransferase superfamily. UbiG/COQ3 family.</text>
</comment>
<keyword evidence="7" id="KW-1185">Reference proteome</keyword>
<dbReference type="SUPFAM" id="SSF53335">
    <property type="entry name" value="S-adenosyl-L-methionine-dependent methyltransferases"/>
    <property type="match status" value="1"/>
</dbReference>
<comment type="catalytic activity">
    <reaction evidence="5">
        <text>a 3-(all-trans-polyprenyl)benzene-1,2-diol + S-adenosyl-L-methionine = a 2-methoxy-6-(all-trans-polyprenyl)phenol + S-adenosyl-L-homocysteine + H(+)</text>
        <dbReference type="Rhea" id="RHEA:31411"/>
        <dbReference type="Rhea" id="RHEA-COMP:9550"/>
        <dbReference type="Rhea" id="RHEA-COMP:9551"/>
        <dbReference type="ChEBI" id="CHEBI:15378"/>
        <dbReference type="ChEBI" id="CHEBI:57856"/>
        <dbReference type="ChEBI" id="CHEBI:59789"/>
        <dbReference type="ChEBI" id="CHEBI:62729"/>
        <dbReference type="ChEBI" id="CHEBI:62731"/>
        <dbReference type="EC" id="2.1.1.222"/>
    </reaction>
</comment>
<dbReference type="EC" id="2.1.1.64" evidence="5"/>
<dbReference type="EC" id="2.1.1.222" evidence="5"/>
<dbReference type="PATRIC" id="fig|1607817.3.peg.74"/>
<keyword evidence="4 5" id="KW-0949">S-adenosyl-L-methionine</keyword>
<dbReference type="PANTHER" id="PTHR43464:SF19">
    <property type="entry name" value="UBIQUINONE BIOSYNTHESIS O-METHYLTRANSFERASE, MITOCHONDRIAL"/>
    <property type="match status" value="1"/>
</dbReference>
<dbReference type="UniPathway" id="UPA00232"/>
<dbReference type="GO" id="GO:0032259">
    <property type="term" value="P:methylation"/>
    <property type="evidence" value="ECO:0007669"/>
    <property type="project" value="UniProtKB-KW"/>
</dbReference>
<evidence type="ECO:0000256" key="2">
    <source>
        <dbReference type="ARBA" id="ARBA00022679"/>
    </source>
</evidence>
<evidence type="ECO:0000313" key="7">
    <source>
        <dbReference type="Proteomes" id="UP000033358"/>
    </source>
</evidence>
<keyword evidence="3 5" id="KW-0831">Ubiquinone biosynthesis</keyword>
<keyword evidence="2 5" id="KW-0808">Transferase</keyword>
<dbReference type="GO" id="GO:0010420">
    <property type="term" value="F:polyprenyldihydroxybenzoate methyltransferase activity"/>
    <property type="evidence" value="ECO:0007669"/>
    <property type="project" value="InterPro"/>
</dbReference>
<reference evidence="6 7" key="1">
    <citation type="submission" date="2015-02" db="EMBL/GenBank/DDBJ databases">
        <title>Single cell genomics of a rare environmental alphaproteobacterium provides unique insights into Rickettsiaceae evolution.</title>
        <authorList>
            <person name="Martijn J."/>
            <person name="Schulz F."/>
            <person name="Zaremba-Niedzwiedzka K."/>
            <person name="Viklund J."/>
            <person name="Stepanauskas R."/>
            <person name="Andersson S.G.E."/>
            <person name="Horn M."/>
            <person name="Guy L."/>
            <person name="Ettema T.J.G."/>
        </authorList>
    </citation>
    <scope>NUCLEOTIDE SEQUENCE [LARGE SCALE GENOMIC DNA]</scope>
    <source>
        <strain evidence="6 7">SCGC AAA041-L04</strain>
    </source>
</reference>
<dbReference type="PANTHER" id="PTHR43464">
    <property type="entry name" value="METHYLTRANSFERASE"/>
    <property type="match status" value="1"/>
</dbReference>